<dbReference type="InterPro" id="IPR032455">
    <property type="entry name" value="Cadherin_C"/>
</dbReference>
<evidence type="ECO:0000256" key="5">
    <source>
        <dbReference type="ARBA" id="ARBA00022729"/>
    </source>
</evidence>
<dbReference type="GO" id="GO:0005509">
    <property type="term" value="F:calcium ion binding"/>
    <property type="evidence" value="ECO:0007669"/>
    <property type="project" value="UniProtKB-UniRule"/>
</dbReference>
<evidence type="ECO:0000256" key="2">
    <source>
        <dbReference type="ARBA" id="ARBA00004251"/>
    </source>
</evidence>
<dbReference type="FunFam" id="2.60.40.60:FF:000002">
    <property type="entry name" value="Protocadherin alpha 2"/>
    <property type="match status" value="1"/>
</dbReference>
<evidence type="ECO:0000256" key="6">
    <source>
        <dbReference type="ARBA" id="ARBA00022737"/>
    </source>
</evidence>
<dbReference type="OMA" id="DPDINTN"/>
<evidence type="ECO:0000256" key="1">
    <source>
        <dbReference type="ARBA" id="ARBA00003436"/>
    </source>
</evidence>
<dbReference type="GO" id="GO:0005886">
    <property type="term" value="C:plasma membrane"/>
    <property type="evidence" value="ECO:0007669"/>
    <property type="project" value="UniProtKB-SubCell"/>
</dbReference>
<reference evidence="16" key="1">
    <citation type="submission" date="2025-08" db="UniProtKB">
        <authorList>
            <consortium name="Ensembl"/>
        </authorList>
    </citation>
    <scope>IDENTIFICATION</scope>
</reference>
<evidence type="ECO:0000256" key="13">
    <source>
        <dbReference type="SAM" id="Phobius"/>
    </source>
</evidence>
<evidence type="ECO:0000256" key="3">
    <source>
        <dbReference type="ARBA" id="ARBA00022475"/>
    </source>
</evidence>
<organism evidence="16 17">
    <name type="scientific">Sphenodon punctatus</name>
    <name type="common">Tuatara</name>
    <name type="synonym">Hatteria punctata</name>
    <dbReference type="NCBI Taxonomy" id="8508"/>
    <lineage>
        <taxon>Eukaryota</taxon>
        <taxon>Metazoa</taxon>
        <taxon>Chordata</taxon>
        <taxon>Craniata</taxon>
        <taxon>Vertebrata</taxon>
        <taxon>Euteleostomi</taxon>
        <taxon>Lepidosauria</taxon>
        <taxon>Sphenodontia</taxon>
        <taxon>Sphenodontidae</taxon>
        <taxon>Sphenodon</taxon>
    </lineage>
</organism>
<evidence type="ECO:0000313" key="16">
    <source>
        <dbReference type="Ensembl" id="ENSSPUP00000020970.1"/>
    </source>
</evidence>
<dbReference type="PANTHER" id="PTHR24028:SF73">
    <property type="entry name" value="PROTOCADHERIN GAMMA-B3-RELATED"/>
    <property type="match status" value="1"/>
</dbReference>
<evidence type="ECO:0000256" key="8">
    <source>
        <dbReference type="ARBA" id="ARBA00022889"/>
    </source>
</evidence>
<keyword evidence="6" id="KW-0677">Repeat</keyword>
<proteinExistence type="predicted"/>
<feature type="chain" id="PRO_5034321451" description="Cadherin domain-containing protein" evidence="14">
    <location>
        <begin position="34"/>
        <end position="889"/>
    </location>
</feature>
<keyword evidence="9 13" id="KW-1133">Transmembrane helix</keyword>
<feature type="transmembrane region" description="Helical" evidence="13">
    <location>
        <begin position="698"/>
        <end position="721"/>
    </location>
</feature>
<feature type="domain" description="Cadherin" evidence="15">
    <location>
        <begin position="34"/>
        <end position="138"/>
    </location>
</feature>
<protein>
    <recommendedName>
        <fullName evidence="15">Cadherin domain-containing protein</fullName>
    </recommendedName>
</protein>
<dbReference type="PANTHER" id="PTHR24028">
    <property type="entry name" value="CADHERIN-87A"/>
    <property type="match status" value="1"/>
</dbReference>
<keyword evidence="3" id="KW-1003">Cell membrane</keyword>
<feature type="domain" description="Cadherin" evidence="15">
    <location>
        <begin position="139"/>
        <end position="247"/>
    </location>
</feature>
<comment type="function">
    <text evidence="1">Potential calcium-dependent cell-adhesion protein. May be involved in the establishment and maintenance of specific neuronal connections in the brain.</text>
</comment>
<evidence type="ECO:0000313" key="17">
    <source>
        <dbReference type="Proteomes" id="UP000694392"/>
    </source>
</evidence>
<evidence type="ECO:0000256" key="4">
    <source>
        <dbReference type="ARBA" id="ARBA00022692"/>
    </source>
</evidence>
<accession>A0A8D0HLL9</accession>
<dbReference type="InterPro" id="IPR002126">
    <property type="entry name" value="Cadherin-like_dom"/>
</dbReference>
<evidence type="ECO:0000256" key="11">
    <source>
        <dbReference type="ARBA" id="ARBA00023180"/>
    </source>
</evidence>
<dbReference type="FunFam" id="2.60.40.60:FF:000018">
    <property type="entry name" value="Protocadherin gamma c3"/>
    <property type="match status" value="1"/>
</dbReference>
<evidence type="ECO:0000256" key="14">
    <source>
        <dbReference type="SAM" id="SignalP"/>
    </source>
</evidence>
<dbReference type="InterPro" id="IPR013164">
    <property type="entry name" value="Cadherin_N"/>
</dbReference>
<keyword evidence="5 14" id="KW-0732">Signal</keyword>
<sequence>MRIAGLETWRRANGQTRRLQVLLPCLFSLFCWGASEQIHYSIPEEMERGSLVGNLAKDLGLNMKELLQRKLRISSEEQRFTVNGENGNLYVNERIDREGICGETLLCLLTFETVVENPLNVYLVEVSIQDINDNAPQFITSSINIELSESTLPGARLHLESAKDPDSGTNSLQTYHLSKNPFFILELKKTPDSKKQAELVLEKNLDREMQNSHDLVLTAMDGGDPARTGTIQIRINVTDANDNPPVFSEEIYRVCLKENLPAGSLVVQVKATDKDDGMYGEITYSFSTMPETGQRVFHLDPQNGKVTITGTLDFEESDKYTLGVEARDGGGLVGHCKIQAEILDENDNAPEVTILSFVSPIPENSEPGTVTALIKTQDRDSGENGEITCHILHSLPFKIVSSSNNYYKLVTVSTLDRERTPQYNITVTATDKGDPPLSTQKTIQLQISDINDNPPVFEESSYTAYVPENNPAGASIFRVRASDPDLERNARITYSLLSSNVEEAPLSSYISIHSETGNLYAQRSFDYEQLREFAVQVKAQDGGSPVLSSNVSVRVFILDRNDNSPQILYPPPGAGTDGSGSWEMVPRSAEAGYLVAKVVAVDADSGHNAWLSYHVLQATQSTLFNLELHSGELRTAQAFVPERDAVKQRLVALVKDNGQPPLSATVTLSLVFAETVQEALPEISQPPETSESQSDLQFYLVLALSLVSFLFLLTVILAVGLKLRRTSNPQILQCLGSNGFSKAGPIFPPNYCEGTLPYSYNLCLATESGIKELSFLKPNTHKLQGNLISNDNSGMLLLNSNSPARPDLVPGDRCGFGLGLVLQLPAGAAGAAAAQVEKLAALGVRGEWEFQWSSGLAVCGDRWGPGFPALLLPGGVSHRSLPQTPLPVT</sequence>
<dbReference type="InterPro" id="IPR020894">
    <property type="entry name" value="Cadherin_CS"/>
</dbReference>
<evidence type="ECO:0000256" key="10">
    <source>
        <dbReference type="ARBA" id="ARBA00023136"/>
    </source>
</evidence>
<dbReference type="CDD" id="cd11304">
    <property type="entry name" value="Cadherin_repeat"/>
    <property type="match status" value="6"/>
</dbReference>
<name>A0A8D0HLL9_SPHPU</name>
<dbReference type="GeneTree" id="ENSGT00940000156683"/>
<keyword evidence="8" id="KW-0130">Cell adhesion</keyword>
<dbReference type="Pfam" id="PF16492">
    <property type="entry name" value="Cadherin_C_2"/>
    <property type="match status" value="1"/>
</dbReference>
<dbReference type="FunFam" id="2.60.40.60:FF:000001">
    <property type="entry name" value="Protocadherin alpha 2"/>
    <property type="match status" value="1"/>
</dbReference>
<feature type="domain" description="Cadherin" evidence="15">
    <location>
        <begin position="458"/>
        <end position="567"/>
    </location>
</feature>
<dbReference type="AlphaFoldDB" id="A0A8D0HLL9"/>
<feature type="domain" description="Cadherin" evidence="15">
    <location>
        <begin position="248"/>
        <end position="352"/>
    </location>
</feature>
<dbReference type="GO" id="GO:0007156">
    <property type="term" value="P:homophilic cell adhesion via plasma membrane adhesion molecules"/>
    <property type="evidence" value="ECO:0007669"/>
    <property type="project" value="InterPro"/>
</dbReference>
<dbReference type="Proteomes" id="UP000694392">
    <property type="component" value="Unplaced"/>
</dbReference>
<dbReference type="InterPro" id="IPR015919">
    <property type="entry name" value="Cadherin-like_sf"/>
</dbReference>
<keyword evidence="10 13" id="KW-0472">Membrane</keyword>
<dbReference type="Ensembl" id="ENSSPUT00000022349.1">
    <property type="protein sequence ID" value="ENSSPUP00000020970.1"/>
    <property type="gene ID" value="ENSSPUG00000016116.1"/>
</dbReference>
<evidence type="ECO:0000256" key="7">
    <source>
        <dbReference type="ARBA" id="ARBA00022837"/>
    </source>
</evidence>
<evidence type="ECO:0000259" key="15">
    <source>
        <dbReference type="PROSITE" id="PS50268"/>
    </source>
</evidence>
<dbReference type="Pfam" id="PF00028">
    <property type="entry name" value="Cadherin"/>
    <property type="match status" value="5"/>
</dbReference>
<feature type="signal peptide" evidence="14">
    <location>
        <begin position="1"/>
        <end position="33"/>
    </location>
</feature>
<dbReference type="Gene3D" id="2.60.40.60">
    <property type="entry name" value="Cadherins"/>
    <property type="match status" value="6"/>
</dbReference>
<dbReference type="SUPFAM" id="SSF49313">
    <property type="entry name" value="Cadherin-like"/>
    <property type="match status" value="6"/>
</dbReference>
<dbReference type="InterPro" id="IPR050174">
    <property type="entry name" value="Protocadherin/Cadherin-CA"/>
</dbReference>
<keyword evidence="7 12" id="KW-0106">Calcium</keyword>
<dbReference type="PROSITE" id="PS50268">
    <property type="entry name" value="CADHERIN_2"/>
    <property type="match status" value="6"/>
</dbReference>
<dbReference type="SMART" id="SM00112">
    <property type="entry name" value="CA"/>
    <property type="match status" value="6"/>
</dbReference>
<keyword evidence="4 13" id="KW-0812">Transmembrane</keyword>
<dbReference type="Pfam" id="PF08266">
    <property type="entry name" value="Cadherin_2"/>
    <property type="match status" value="1"/>
</dbReference>
<dbReference type="PRINTS" id="PR00205">
    <property type="entry name" value="CADHERIN"/>
</dbReference>
<feature type="domain" description="Cadherin" evidence="15">
    <location>
        <begin position="585"/>
        <end position="683"/>
    </location>
</feature>
<dbReference type="FunFam" id="2.60.40.60:FF:000004">
    <property type="entry name" value="Protocadherin 1 gamma 2"/>
    <property type="match status" value="1"/>
</dbReference>
<dbReference type="FunFam" id="2.60.40.60:FF:000129">
    <property type="entry name" value="protocadherin alpha-C2 isoform X1"/>
    <property type="match status" value="1"/>
</dbReference>
<keyword evidence="17" id="KW-1185">Reference proteome</keyword>
<keyword evidence="11" id="KW-0325">Glycoprotein</keyword>
<dbReference type="FunFam" id="2.60.40.60:FF:000006">
    <property type="entry name" value="Protocadherin alpha 2"/>
    <property type="match status" value="1"/>
</dbReference>
<evidence type="ECO:0000256" key="9">
    <source>
        <dbReference type="ARBA" id="ARBA00022989"/>
    </source>
</evidence>
<reference evidence="16" key="2">
    <citation type="submission" date="2025-09" db="UniProtKB">
        <authorList>
            <consortium name="Ensembl"/>
        </authorList>
    </citation>
    <scope>IDENTIFICATION</scope>
</reference>
<evidence type="ECO:0000256" key="12">
    <source>
        <dbReference type="PROSITE-ProRule" id="PRU00043"/>
    </source>
</evidence>
<comment type="subcellular location">
    <subcellularLocation>
        <location evidence="2">Cell membrane</location>
        <topology evidence="2">Single-pass type I membrane protein</topology>
    </subcellularLocation>
</comment>
<dbReference type="PROSITE" id="PS00232">
    <property type="entry name" value="CADHERIN_1"/>
    <property type="match status" value="3"/>
</dbReference>
<feature type="domain" description="Cadherin" evidence="15">
    <location>
        <begin position="353"/>
        <end position="457"/>
    </location>
</feature>